<proteinExistence type="predicted"/>
<dbReference type="Proteomes" id="UP000537592">
    <property type="component" value="Unassembled WGS sequence"/>
</dbReference>
<evidence type="ECO:0000313" key="2">
    <source>
        <dbReference type="Proteomes" id="UP000537592"/>
    </source>
</evidence>
<name>A0A7W5Z2I9_9HYPH</name>
<organism evidence="1 2">
    <name type="scientific">Pseudochelatococcus contaminans</name>
    <dbReference type="NCBI Taxonomy" id="1538103"/>
    <lineage>
        <taxon>Bacteria</taxon>
        <taxon>Pseudomonadati</taxon>
        <taxon>Pseudomonadota</taxon>
        <taxon>Alphaproteobacteria</taxon>
        <taxon>Hyphomicrobiales</taxon>
        <taxon>Chelatococcaceae</taxon>
        <taxon>Pseudochelatococcus</taxon>
    </lineage>
</organism>
<dbReference type="CDD" id="cd17033">
    <property type="entry name" value="DR1245-like"/>
    <property type="match status" value="1"/>
</dbReference>
<dbReference type="RefSeq" id="WP_183750949.1">
    <property type="nucleotide sequence ID" value="NZ_JACICC010000002.1"/>
</dbReference>
<dbReference type="InterPro" id="IPR019660">
    <property type="entry name" value="Put_sensory_transdc_reg_YbjN"/>
</dbReference>
<evidence type="ECO:0000313" key="1">
    <source>
        <dbReference type="EMBL" id="MBB3808930.1"/>
    </source>
</evidence>
<dbReference type="AlphaFoldDB" id="A0A7W5Z2I9"/>
<dbReference type="EMBL" id="JACICC010000002">
    <property type="protein sequence ID" value="MBB3808930.1"/>
    <property type="molecule type" value="Genomic_DNA"/>
</dbReference>
<evidence type="ECO:0008006" key="3">
    <source>
        <dbReference type="Google" id="ProtNLM"/>
    </source>
</evidence>
<reference evidence="1 2" key="1">
    <citation type="submission" date="2020-08" db="EMBL/GenBank/DDBJ databases">
        <title>Genomic Encyclopedia of Type Strains, Phase IV (KMG-IV): sequencing the most valuable type-strain genomes for metagenomic binning, comparative biology and taxonomic classification.</title>
        <authorList>
            <person name="Goeker M."/>
        </authorList>
    </citation>
    <scope>NUCLEOTIDE SEQUENCE [LARGE SCALE GENOMIC DNA]</scope>
    <source>
        <strain evidence="1 2">DSM 28760</strain>
    </source>
</reference>
<sequence length="168" mass="19702">MTHLDFEIVPERDEHPLDVVERYASMNDWTFDRVDDNEMSVSITGGWADYHIAFTWIEDMETLHLACAFDLKVQERQRSEMLKLIALINEQLWVGHFDLWTREHVVMFRHSLLLSGGIEPTRNQCEIMLQVAIDTCERYYQAFQFVLWAGKTAQEALESVLFETEGEA</sequence>
<comment type="caution">
    <text evidence="1">The sequence shown here is derived from an EMBL/GenBank/DDBJ whole genome shotgun (WGS) entry which is preliminary data.</text>
</comment>
<gene>
    <name evidence="1" type="ORF">FHS81_001000</name>
</gene>
<dbReference type="Pfam" id="PF10722">
    <property type="entry name" value="YbjN"/>
    <property type="match status" value="1"/>
</dbReference>
<protein>
    <recommendedName>
        <fullName evidence="3">YbjN domain-containing protein</fullName>
    </recommendedName>
</protein>
<keyword evidence="2" id="KW-1185">Reference proteome</keyword>
<accession>A0A7W5Z2I9</accession>